<evidence type="ECO:0000256" key="6">
    <source>
        <dbReference type="ARBA" id="ARBA00022692"/>
    </source>
</evidence>
<evidence type="ECO:0000256" key="15">
    <source>
        <dbReference type="SAM" id="Phobius"/>
    </source>
</evidence>
<dbReference type="InterPro" id="IPR001841">
    <property type="entry name" value="Znf_RING"/>
</dbReference>
<dbReference type="PANTHER" id="PTHR46913:SF1">
    <property type="entry name" value="RING-H2 FINGER PROTEIN ATL16"/>
    <property type="match status" value="1"/>
</dbReference>
<dbReference type="GO" id="GO:0008270">
    <property type="term" value="F:zinc ion binding"/>
    <property type="evidence" value="ECO:0007669"/>
    <property type="project" value="UniProtKB-KW"/>
</dbReference>
<evidence type="ECO:0000256" key="5">
    <source>
        <dbReference type="ARBA" id="ARBA00022679"/>
    </source>
</evidence>
<dbReference type="InterPro" id="IPR013083">
    <property type="entry name" value="Znf_RING/FYVE/PHD"/>
</dbReference>
<sequence length="151" mass="16847">MNSYVSPLIISTAGIVCSTVVIAVYHCILLRYFVRTQIAQHSENTTNTSYVKSEGVQEEILNKIPVFSISKQTSSAVNAIHFDQNIECSICLGQWEDEDVVRLLPSCYHVFHKSCIDAWFMDHANCPVCRSPITCDCELALPMASQNDVDA</sequence>
<keyword evidence="11 15" id="KW-1133">Transmembrane helix</keyword>
<comment type="subcellular location">
    <subcellularLocation>
        <location evidence="2">Membrane</location>
        <topology evidence="2">Single-pass membrane protein</topology>
    </subcellularLocation>
</comment>
<dbReference type="AlphaFoldDB" id="A0AAN9RN44"/>
<evidence type="ECO:0000256" key="14">
    <source>
        <dbReference type="PROSITE-ProRule" id="PRU00175"/>
    </source>
</evidence>
<dbReference type="Pfam" id="PF13639">
    <property type="entry name" value="zf-RING_2"/>
    <property type="match status" value="1"/>
</dbReference>
<comment type="pathway">
    <text evidence="3">Protein modification; protein ubiquitination.</text>
</comment>
<evidence type="ECO:0000256" key="4">
    <source>
        <dbReference type="ARBA" id="ARBA00012483"/>
    </source>
</evidence>
<keyword evidence="6 15" id="KW-0812">Transmembrane</keyword>
<feature type="transmembrane region" description="Helical" evidence="15">
    <location>
        <begin position="6"/>
        <end position="34"/>
    </location>
</feature>
<dbReference type="GO" id="GO:0061630">
    <property type="term" value="F:ubiquitin protein ligase activity"/>
    <property type="evidence" value="ECO:0007669"/>
    <property type="project" value="UniProtKB-EC"/>
</dbReference>
<dbReference type="PROSITE" id="PS50089">
    <property type="entry name" value="ZF_RING_2"/>
    <property type="match status" value="1"/>
</dbReference>
<organism evidence="17 18">
    <name type="scientific">Phaseolus coccineus</name>
    <name type="common">Scarlet runner bean</name>
    <name type="synonym">Phaseolus multiflorus</name>
    <dbReference type="NCBI Taxonomy" id="3886"/>
    <lineage>
        <taxon>Eukaryota</taxon>
        <taxon>Viridiplantae</taxon>
        <taxon>Streptophyta</taxon>
        <taxon>Embryophyta</taxon>
        <taxon>Tracheophyta</taxon>
        <taxon>Spermatophyta</taxon>
        <taxon>Magnoliopsida</taxon>
        <taxon>eudicotyledons</taxon>
        <taxon>Gunneridae</taxon>
        <taxon>Pentapetalae</taxon>
        <taxon>rosids</taxon>
        <taxon>fabids</taxon>
        <taxon>Fabales</taxon>
        <taxon>Fabaceae</taxon>
        <taxon>Papilionoideae</taxon>
        <taxon>50 kb inversion clade</taxon>
        <taxon>NPAAA clade</taxon>
        <taxon>indigoferoid/millettioid clade</taxon>
        <taxon>Phaseoleae</taxon>
        <taxon>Phaseolus</taxon>
    </lineage>
</organism>
<dbReference type="GO" id="GO:0016020">
    <property type="term" value="C:membrane"/>
    <property type="evidence" value="ECO:0007669"/>
    <property type="project" value="UniProtKB-SubCell"/>
</dbReference>
<keyword evidence="7" id="KW-0479">Metal-binding</keyword>
<keyword evidence="12 15" id="KW-0472">Membrane</keyword>
<evidence type="ECO:0000313" key="17">
    <source>
        <dbReference type="EMBL" id="KAK7378711.1"/>
    </source>
</evidence>
<gene>
    <name evidence="17" type="ORF">VNO80_04157</name>
</gene>
<dbReference type="SMART" id="SM00184">
    <property type="entry name" value="RING"/>
    <property type="match status" value="1"/>
</dbReference>
<feature type="domain" description="RING-type" evidence="16">
    <location>
        <begin position="88"/>
        <end position="130"/>
    </location>
</feature>
<comment type="catalytic activity">
    <reaction evidence="1">
        <text>S-ubiquitinyl-[E2 ubiquitin-conjugating enzyme]-L-cysteine + [acceptor protein]-L-lysine = [E2 ubiquitin-conjugating enzyme]-L-cysteine + N(6)-ubiquitinyl-[acceptor protein]-L-lysine.</text>
        <dbReference type="EC" id="2.3.2.27"/>
    </reaction>
</comment>
<dbReference type="EC" id="2.3.2.27" evidence="4"/>
<evidence type="ECO:0000256" key="12">
    <source>
        <dbReference type="ARBA" id="ARBA00023136"/>
    </source>
</evidence>
<protein>
    <recommendedName>
        <fullName evidence="4">RING-type E3 ubiquitin transferase</fullName>
        <ecNumber evidence="4">2.3.2.27</ecNumber>
    </recommendedName>
</protein>
<accession>A0AAN9RN44</accession>
<evidence type="ECO:0000256" key="8">
    <source>
        <dbReference type="ARBA" id="ARBA00022771"/>
    </source>
</evidence>
<keyword evidence="9" id="KW-0833">Ubl conjugation pathway</keyword>
<proteinExistence type="inferred from homology"/>
<dbReference type="InterPro" id="IPR044600">
    <property type="entry name" value="ATL1/ATL16-like"/>
</dbReference>
<evidence type="ECO:0000256" key="13">
    <source>
        <dbReference type="ARBA" id="ARBA00024209"/>
    </source>
</evidence>
<dbReference type="EMBL" id="JAYMYR010000002">
    <property type="protein sequence ID" value="KAK7378711.1"/>
    <property type="molecule type" value="Genomic_DNA"/>
</dbReference>
<dbReference type="SUPFAM" id="SSF57850">
    <property type="entry name" value="RING/U-box"/>
    <property type="match status" value="1"/>
</dbReference>
<dbReference type="PANTHER" id="PTHR46913">
    <property type="entry name" value="RING-H2 FINGER PROTEIN ATL16"/>
    <property type="match status" value="1"/>
</dbReference>
<evidence type="ECO:0000313" key="18">
    <source>
        <dbReference type="Proteomes" id="UP001374584"/>
    </source>
</evidence>
<evidence type="ECO:0000256" key="1">
    <source>
        <dbReference type="ARBA" id="ARBA00000900"/>
    </source>
</evidence>
<evidence type="ECO:0000256" key="7">
    <source>
        <dbReference type="ARBA" id="ARBA00022723"/>
    </source>
</evidence>
<keyword evidence="18" id="KW-1185">Reference proteome</keyword>
<dbReference type="GO" id="GO:0016567">
    <property type="term" value="P:protein ubiquitination"/>
    <property type="evidence" value="ECO:0007669"/>
    <property type="project" value="InterPro"/>
</dbReference>
<dbReference type="Gene3D" id="3.30.40.10">
    <property type="entry name" value="Zinc/RING finger domain, C3HC4 (zinc finger)"/>
    <property type="match status" value="1"/>
</dbReference>
<evidence type="ECO:0000256" key="3">
    <source>
        <dbReference type="ARBA" id="ARBA00004906"/>
    </source>
</evidence>
<evidence type="ECO:0000256" key="11">
    <source>
        <dbReference type="ARBA" id="ARBA00022989"/>
    </source>
</evidence>
<comment type="caution">
    <text evidence="17">The sequence shown here is derived from an EMBL/GenBank/DDBJ whole genome shotgun (WGS) entry which is preliminary data.</text>
</comment>
<reference evidence="17 18" key="1">
    <citation type="submission" date="2024-01" db="EMBL/GenBank/DDBJ databases">
        <title>The genomes of 5 underutilized Papilionoideae crops provide insights into root nodulation and disease resistanc.</title>
        <authorList>
            <person name="Jiang F."/>
        </authorList>
    </citation>
    <scope>NUCLEOTIDE SEQUENCE [LARGE SCALE GENOMIC DNA]</scope>
    <source>
        <strain evidence="17">JINMINGXINNONG_FW02</strain>
        <tissue evidence="17">Leaves</tissue>
    </source>
</reference>
<keyword evidence="10" id="KW-0862">Zinc</keyword>
<comment type="similarity">
    <text evidence="13">Belongs to the RING-type zinc finger family. ATL subfamily.</text>
</comment>
<name>A0AAN9RN44_PHACN</name>
<evidence type="ECO:0000256" key="9">
    <source>
        <dbReference type="ARBA" id="ARBA00022786"/>
    </source>
</evidence>
<keyword evidence="5" id="KW-0808">Transferase</keyword>
<evidence type="ECO:0000256" key="10">
    <source>
        <dbReference type="ARBA" id="ARBA00022833"/>
    </source>
</evidence>
<evidence type="ECO:0000259" key="16">
    <source>
        <dbReference type="PROSITE" id="PS50089"/>
    </source>
</evidence>
<dbReference type="Proteomes" id="UP001374584">
    <property type="component" value="Unassembled WGS sequence"/>
</dbReference>
<keyword evidence="8 14" id="KW-0863">Zinc-finger</keyword>
<evidence type="ECO:0000256" key="2">
    <source>
        <dbReference type="ARBA" id="ARBA00004167"/>
    </source>
</evidence>